<dbReference type="InterPro" id="IPR005586">
    <property type="entry name" value="ABC_trans_aux"/>
</dbReference>
<keyword evidence="4" id="KW-1185">Reference proteome</keyword>
<reference evidence="3 4" key="1">
    <citation type="submission" date="2024-06" db="EMBL/GenBank/DDBJ databases">
        <authorList>
            <person name="Chen R.Y."/>
        </authorList>
    </citation>
    <scope>NUCLEOTIDE SEQUENCE [LARGE SCALE GENOMIC DNA]</scope>
    <source>
        <strain evidence="3 4">D2</strain>
    </source>
</reference>
<dbReference type="PROSITE" id="PS51257">
    <property type="entry name" value="PROKAR_LIPOPROTEIN"/>
    <property type="match status" value="1"/>
</dbReference>
<evidence type="ECO:0000313" key="4">
    <source>
        <dbReference type="Proteomes" id="UP001467690"/>
    </source>
</evidence>
<dbReference type="SUPFAM" id="SSF159594">
    <property type="entry name" value="XCC0632-like"/>
    <property type="match status" value="1"/>
</dbReference>
<dbReference type="EMBL" id="JBELOE010000209">
    <property type="protein sequence ID" value="MER2492277.1"/>
    <property type="molecule type" value="Genomic_DNA"/>
</dbReference>
<feature type="domain" description="ABC-type transport auxiliary lipoprotein component" evidence="2">
    <location>
        <begin position="50"/>
        <end position="173"/>
    </location>
</feature>
<gene>
    <name evidence="3" type="ORF">ABS311_10340</name>
</gene>
<dbReference type="RefSeq" id="WP_350401778.1">
    <property type="nucleotide sequence ID" value="NZ_JBELOE010000209.1"/>
</dbReference>
<accession>A0ABV1RHZ5</accession>
<dbReference type="Proteomes" id="UP001467690">
    <property type="component" value="Unassembled WGS sequence"/>
</dbReference>
<comment type="caution">
    <text evidence="3">The sequence shown here is derived from an EMBL/GenBank/DDBJ whole genome shotgun (WGS) entry which is preliminary data.</text>
</comment>
<dbReference type="Gene3D" id="3.40.50.10610">
    <property type="entry name" value="ABC-type transport auxiliary lipoprotein component"/>
    <property type="match status" value="1"/>
</dbReference>
<keyword evidence="1" id="KW-0732">Signal</keyword>
<evidence type="ECO:0000313" key="3">
    <source>
        <dbReference type="EMBL" id="MER2492277.1"/>
    </source>
</evidence>
<evidence type="ECO:0000259" key="2">
    <source>
        <dbReference type="Pfam" id="PF03886"/>
    </source>
</evidence>
<protein>
    <submittedName>
        <fullName evidence="3">ABC-type transport auxiliary lipoprotein family protein</fullName>
    </submittedName>
</protein>
<proteinExistence type="predicted"/>
<keyword evidence="3" id="KW-0449">Lipoprotein</keyword>
<name>A0ABV1RHZ5_9ALTE</name>
<dbReference type="Pfam" id="PF03886">
    <property type="entry name" value="ABC_trans_aux"/>
    <property type="match status" value="1"/>
</dbReference>
<feature type="signal peptide" evidence="1">
    <location>
        <begin position="1"/>
        <end position="18"/>
    </location>
</feature>
<organism evidence="3 4">
    <name type="scientific">Catenovulum sediminis</name>
    <dbReference type="NCBI Taxonomy" id="1740262"/>
    <lineage>
        <taxon>Bacteria</taxon>
        <taxon>Pseudomonadati</taxon>
        <taxon>Pseudomonadota</taxon>
        <taxon>Gammaproteobacteria</taxon>
        <taxon>Alteromonadales</taxon>
        <taxon>Alteromonadaceae</taxon>
        <taxon>Catenovulum</taxon>
    </lineage>
</organism>
<sequence length="177" mass="20051">MNFIKITLIAIVSSFLFACSSQPEPSTQYYLFPYPENKALQQRVEIALNLELAPYLKTDSIALLKEGNLLQFAHYHRWAQPLQVSINESLVDKLSNQLPGKVVDDINQLGGLQLQIVRFHGNLQGEVVLIGAWSIAQQKPEKFILRMQQSAEGYDDLVSTMDLLLDKLVQQIVKQLI</sequence>
<evidence type="ECO:0000256" key="1">
    <source>
        <dbReference type="SAM" id="SignalP"/>
    </source>
</evidence>
<feature type="chain" id="PRO_5046357008" evidence="1">
    <location>
        <begin position="19"/>
        <end position="177"/>
    </location>
</feature>